<name>A0A9X3IMS6_9HYPH</name>
<dbReference type="Pfam" id="PF00528">
    <property type="entry name" value="BPD_transp_1"/>
    <property type="match status" value="1"/>
</dbReference>
<feature type="transmembrane region" description="Helical" evidence="7">
    <location>
        <begin position="163"/>
        <end position="187"/>
    </location>
</feature>
<evidence type="ECO:0000313" key="9">
    <source>
        <dbReference type="EMBL" id="MCX5570230.1"/>
    </source>
</evidence>
<evidence type="ECO:0000256" key="1">
    <source>
        <dbReference type="ARBA" id="ARBA00004651"/>
    </source>
</evidence>
<proteinExistence type="inferred from homology"/>
<reference evidence="9" key="1">
    <citation type="submission" date="2022-11" db="EMBL/GenBank/DDBJ databases">
        <title>Biodiversity and phylogenetic relationships of bacteria.</title>
        <authorList>
            <person name="Machado R.A.R."/>
            <person name="Bhat A."/>
            <person name="Loulou A."/>
            <person name="Kallel S."/>
        </authorList>
    </citation>
    <scope>NUCLEOTIDE SEQUENCE</scope>
    <source>
        <strain evidence="9">K-TC2</strain>
    </source>
</reference>
<sequence>MTSSSRDVAPKEQTRAALLFLLPAFVLIAVFVAYPIVYAGWLSFFRWDGASAPAFIGLDNFLRLAADAIFWKSLGRNILIAATAIVLQVFLALLIAYCLVRIVPFVSRLFLFFYLVPVMVSEICIGLLWRFLYNPYFGLVNASLKALGLGSLQRGWLGDSATAFPAVVVVMSFTYLGLYVLLFVAAVRNVPESLYETAEIDGAGHFTKFFSITVPMVWDAVRANALLAIIGSLKTFSLVFVLTNGGPNHASEVVSTYLYKAGFSSFEMGYAATIGFAQMVLTAAGAFVIFRYLKRARGGSER</sequence>
<protein>
    <submittedName>
        <fullName evidence="9">Sugar ABC transporter permease</fullName>
    </submittedName>
</protein>
<dbReference type="Proteomes" id="UP001144805">
    <property type="component" value="Unassembled WGS sequence"/>
</dbReference>
<dbReference type="Gene3D" id="1.10.3720.10">
    <property type="entry name" value="MetI-like"/>
    <property type="match status" value="1"/>
</dbReference>
<dbReference type="PROSITE" id="PS50928">
    <property type="entry name" value="ABC_TM1"/>
    <property type="match status" value="1"/>
</dbReference>
<feature type="transmembrane region" description="Helical" evidence="7">
    <location>
        <begin position="268"/>
        <end position="293"/>
    </location>
</feature>
<gene>
    <name evidence="9" type="ORF">OSH07_13575</name>
</gene>
<dbReference type="SUPFAM" id="SSF161098">
    <property type="entry name" value="MetI-like"/>
    <property type="match status" value="1"/>
</dbReference>
<dbReference type="InterPro" id="IPR051393">
    <property type="entry name" value="ABC_transporter_permease"/>
</dbReference>
<comment type="subcellular location">
    <subcellularLocation>
        <location evidence="1 7">Cell membrane</location>
        <topology evidence="1 7">Multi-pass membrane protein</topology>
    </subcellularLocation>
</comment>
<feature type="transmembrane region" description="Helical" evidence="7">
    <location>
        <begin position="111"/>
        <end position="132"/>
    </location>
</feature>
<evidence type="ECO:0000256" key="7">
    <source>
        <dbReference type="RuleBase" id="RU363032"/>
    </source>
</evidence>
<keyword evidence="2 7" id="KW-0813">Transport</keyword>
<feature type="transmembrane region" description="Helical" evidence="7">
    <location>
        <begin position="225"/>
        <end position="243"/>
    </location>
</feature>
<evidence type="ECO:0000256" key="5">
    <source>
        <dbReference type="ARBA" id="ARBA00022989"/>
    </source>
</evidence>
<organism evidence="9 10">
    <name type="scientific">Kaistia nematophila</name>
    <dbReference type="NCBI Taxonomy" id="2994654"/>
    <lineage>
        <taxon>Bacteria</taxon>
        <taxon>Pseudomonadati</taxon>
        <taxon>Pseudomonadota</taxon>
        <taxon>Alphaproteobacteria</taxon>
        <taxon>Hyphomicrobiales</taxon>
        <taxon>Kaistiaceae</taxon>
        <taxon>Kaistia</taxon>
    </lineage>
</organism>
<dbReference type="AlphaFoldDB" id="A0A9X3IMS6"/>
<feature type="transmembrane region" description="Helical" evidence="7">
    <location>
        <begin position="16"/>
        <end position="37"/>
    </location>
</feature>
<dbReference type="InterPro" id="IPR000515">
    <property type="entry name" value="MetI-like"/>
</dbReference>
<keyword evidence="5 7" id="KW-1133">Transmembrane helix</keyword>
<comment type="caution">
    <text evidence="9">The sequence shown here is derived from an EMBL/GenBank/DDBJ whole genome shotgun (WGS) entry which is preliminary data.</text>
</comment>
<accession>A0A9X3IMS6</accession>
<dbReference type="GO" id="GO:0005886">
    <property type="term" value="C:plasma membrane"/>
    <property type="evidence" value="ECO:0007669"/>
    <property type="project" value="UniProtKB-SubCell"/>
</dbReference>
<comment type="similarity">
    <text evidence="7">Belongs to the binding-protein-dependent transport system permease family.</text>
</comment>
<evidence type="ECO:0000313" key="10">
    <source>
        <dbReference type="Proteomes" id="UP001144805"/>
    </source>
</evidence>
<keyword evidence="10" id="KW-1185">Reference proteome</keyword>
<keyword evidence="6 7" id="KW-0472">Membrane</keyword>
<evidence type="ECO:0000259" key="8">
    <source>
        <dbReference type="PROSITE" id="PS50928"/>
    </source>
</evidence>
<dbReference type="PANTHER" id="PTHR30193">
    <property type="entry name" value="ABC TRANSPORTER PERMEASE PROTEIN"/>
    <property type="match status" value="1"/>
</dbReference>
<dbReference type="PANTHER" id="PTHR30193:SF41">
    <property type="entry name" value="DIACETYLCHITOBIOSE UPTAKE SYSTEM PERMEASE PROTEIN NGCF"/>
    <property type="match status" value="1"/>
</dbReference>
<keyword evidence="3" id="KW-1003">Cell membrane</keyword>
<evidence type="ECO:0000256" key="2">
    <source>
        <dbReference type="ARBA" id="ARBA00022448"/>
    </source>
</evidence>
<keyword evidence="4 7" id="KW-0812">Transmembrane</keyword>
<evidence type="ECO:0000256" key="3">
    <source>
        <dbReference type="ARBA" id="ARBA00022475"/>
    </source>
</evidence>
<evidence type="ECO:0000256" key="4">
    <source>
        <dbReference type="ARBA" id="ARBA00022692"/>
    </source>
</evidence>
<dbReference type="CDD" id="cd06261">
    <property type="entry name" value="TM_PBP2"/>
    <property type="match status" value="1"/>
</dbReference>
<feature type="domain" description="ABC transmembrane type-1" evidence="8">
    <location>
        <begin position="74"/>
        <end position="289"/>
    </location>
</feature>
<feature type="transmembrane region" description="Helical" evidence="7">
    <location>
        <begin position="78"/>
        <end position="99"/>
    </location>
</feature>
<dbReference type="EMBL" id="JAPKNK010000005">
    <property type="protein sequence ID" value="MCX5570230.1"/>
    <property type="molecule type" value="Genomic_DNA"/>
</dbReference>
<evidence type="ECO:0000256" key="6">
    <source>
        <dbReference type="ARBA" id="ARBA00023136"/>
    </source>
</evidence>
<dbReference type="GO" id="GO:0055085">
    <property type="term" value="P:transmembrane transport"/>
    <property type="evidence" value="ECO:0007669"/>
    <property type="project" value="InterPro"/>
</dbReference>
<dbReference type="RefSeq" id="WP_266339197.1">
    <property type="nucleotide sequence ID" value="NZ_JAPKNK010000005.1"/>
</dbReference>
<dbReference type="InterPro" id="IPR035906">
    <property type="entry name" value="MetI-like_sf"/>
</dbReference>